<evidence type="ECO:0000256" key="1">
    <source>
        <dbReference type="SAM" id="Phobius"/>
    </source>
</evidence>
<dbReference type="Proteomes" id="UP000830115">
    <property type="component" value="Chromosome"/>
</dbReference>
<keyword evidence="1" id="KW-1133">Transmembrane helix</keyword>
<name>A0ABY4MIG5_9ACTN</name>
<gene>
    <name evidence="2" type="ORF">K9S39_33560</name>
</gene>
<keyword evidence="1" id="KW-0812">Transmembrane</keyword>
<sequence>MTLTTLSVPAVDPRLATPWLGLAYSVQMLVGILAAVADAHFFAEREAARCN</sequence>
<organism evidence="2 3">
    <name type="scientific">Streptomyces halobius</name>
    <dbReference type="NCBI Taxonomy" id="2879846"/>
    <lineage>
        <taxon>Bacteria</taxon>
        <taxon>Bacillati</taxon>
        <taxon>Actinomycetota</taxon>
        <taxon>Actinomycetes</taxon>
        <taxon>Kitasatosporales</taxon>
        <taxon>Streptomycetaceae</taxon>
        <taxon>Streptomyces</taxon>
    </lineage>
</organism>
<keyword evidence="1" id="KW-0472">Membrane</keyword>
<dbReference type="EMBL" id="CP086322">
    <property type="protein sequence ID" value="UQA96146.1"/>
    <property type="molecule type" value="Genomic_DNA"/>
</dbReference>
<feature type="transmembrane region" description="Helical" evidence="1">
    <location>
        <begin position="20"/>
        <end position="43"/>
    </location>
</feature>
<proteinExistence type="predicted"/>
<keyword evidence="3" id="KW-1185">Reference proteome</keyword>
<dbReference type="RefSeq" id="WP_248867050.1">
    <property type="nucleotide sequence ID" value="NZ_CP086322.1"/>
</dbReference>
<reference evidence="2" key="1">
    <citation type="submission" date="2021-10" db="EMBL/GenBank/DDBJ databases">
        <title>Streptomyces nigrumlapis sp.nov.,an antimicrobial producing actinobacterium isolated from Black Gobi rocks.</title>
        <authorList>
            <person name="Wen Y."/>
            <person name="Zhang W."/>
            <person name="Liu X.G."/>
        </authorList>
    </citation>
    <scope>NUCLEOTIDE SEQUENCE</scope>
    <source>
        <strain evidence="2">ST13-2-2</strain>
    </source>
</reference>
<accession>A0ABY4MIG5</accession>
<evidence type="ECO:0000313" key="2">
    <source>
        <dbReference type="EMBL" id="UQA96146.1"/>
    </source>
</evidence>
<protein>
    <submittedName>
        <fullName evidence="2">Uncharacterized protein</fullName>
    </submittedName>
</protein>
<evidence type="ECO:0000313" key="3">
    <source>
        <dbReference type="Proteomes" id="UP000830115"/>
    </source>
</evidence>